<protein>
    <submittedName>
        <fullName evidence="1">Uncharacterized protein</fullName>
    </submittedName>
</protein>
<dbReference type="EMBL" id="GBXM01074850">
    <property type="protein sequence ID" value="JAH33727.1"/>
    <property type="molecule type" value="Transcribed_RNA"/>
</dbReference>
<reference evidence="1" key="1">
    <citation type="submission" date="2014-11" db="EMBL/GenBank/DDBJ databases">
        <authorList>
            <person name="Amaro Gonzalez C."/>
        </authorList>
    </citation>
    <scope>NUCLEOTIDE SEQUENCE</scope>
</reference>
<dbReference type="AlphaFoldDB" id="A0A0E9RXZ7"/>
<proteinExistence type="predicted"/>
<evidence type="ECO:0000313" key="1">
    <source>
        <dbReference type="EMBL" id="JAH33727.1"/>
    </source>
</evidence>
<organism evidence="1">
    <name type="scientific">Anguilla anguilla</name>
    <name type="common">European freshwater eel</name>
    <name type="synonym">Muraena anguilla</name>
    <dbReference type="NCBI Taxonomy" id="7936"/>
    <lineage>
        <taxon>Eukaryota</taxon>
        <taxon>Metazoa</taxon>
        <taxon>Chordata</taxon>
        <taxon>Craniata</taxon>
        <taxon>Vertebrata</taxon>
        <taxon>Euteleostomi</taxon>
        <taxon>Actinopterygii</taxon>
        <taxon>Neopterygii</taxon>
        <taxon>Teleostei</taxon>
        <taxon>Anguilliformes</taxon>
        <taxon>Anguillidae</taxon>
        <taxon>Anguilla</taxon>
    </lineage>
</organism>
<reference evidence="1" key="2">
    <citation type="journal article" date="2015" name="Fish Shellfish Immunol.">
        <title>Early steps in the European eel (Anguilla anguilla)-Vibrio vulnificus interaction in the gills: Role of the RtxA13 toxin.</title>
        <authorList>
            <person name="Callol A."/>
            <person name="Pajuelo D."/>
            <person name="Ebbesson L."/>
            <person name="Teles M."/>
            <person name="MacKenzie S."/>
            <person name="Amaro C."/>
        </authorList>
    </citation>
    <scope>NUCLEOTIDE SEQUENCE</scope>
</reference>
<accession>A0A0E9RXZ7</accession>
<name>A0A0E9RXZ7_ANGAN</name>
<sequence length="32" mass="3651">MTLLIYKSSFDLDGRTSFTFVLPCLNYLPPVV</sequence>